<feature type="signal peptide" evidence="1">
    <location>
        <begin position="1"/>
        <end position="21"/>
    </location>
</feature>
<accession>A0A177PCT5</accession>
<dbReference type="RefSeq" id="WP_064024165.1">
    <property type="nucleotide sequence ID" value="NZ_LUUK01000013.1"/>
</dbReference>
<reference evidence="4" key="1">
    <citation type="submission" date="2016-03" db="EMBL/GenBank/DDBJ databases">
        <authorList>
            <person name="Heylen K."/>
            <person name="De Vos P."/>
            <person name="Vekeman B."/>
        </authorList>
    </citation>
    <scope>NUCLEOTIDE SEQUENCE [LARGE SCALE GENOMIC DNA]</scope>
    <source>
        <strain evidence="4">R-45383</strain>
    </source>
</reference>
<dbReference type="InterPro" id="IPR032386">
    <property type="entry name" value="FlgT_M"/>
</dbReference>
<keyword evidence="1" id="KW-0732">Signal</keyword>
<protein>
    <recommendedName>
        <fullName evidence="2">Flagellar assembly protein T middle domain-containing protein</fullName>
    </recommendedName>
</protein>
<organism evidence="3 4">
    <name type="scientific">Methylomonas koyamae</name>
    <dbReference type="NCBI Taxonomy" id="702114"/>
    <lineage>
        <taxon>Bacteria</taxon>
        <taxon>Pseudomonadati</taxon>
        <taxon>Pseudomonadota</taxon>
        <taxon>Gammaproteobacteria</taxon>
        <taxon>Methylococcales</taxon>
        <taxon>Methylococcaceae</taxon>
        <taxon>Methylomonas</taxon>
    </lineage>
</organism>
<dbReference type="AlphaFoldDB" id="A0A177PCT5"/>
<comment type="caution">
    <text evidence="3">The sequence shown here is derived from an EMBL/GenBank/DDBJ whole genome shotgun (WGS) entry which is preliminary data.</text>
</comment>
<dbReference type="OrthoDB" id="8778507at2"/>
<evidence type="ECO:0000256" key="1">
    <source>
        <dbReference type="SAM" id="SignalP"/>
    </source>
</evidence>
<evidence type="ECO:0000313" key="3">
    <source>
        <dbReference type="EMBL" id="OAI28187.1"/>
    </source>
</evidence>
<keyword evidence="4" id="KW-1185">Reference proteome</keyword>
<gene>
    <name evidence="3" type="ORF">A1355_17505</name>
</gene>
<evidence type="ECO:0000313" key="4">
    <source>
        <dbReference type="Proteomes" id="UP000077628"/>
    </source>
</evidence>
<dbReference type="STRING" id="702114.A1355_17505"/>
<dbReference type="EMBL" id="LUUK01000013">
    <property type="protein sequence ID" value="OAI28187.1"/>
    <property type="molecule type" value="Genomic_DNA"/>
</dbReference>
<dbReference type="Proteomes" id="UP000077628">
    <property type="component" value="Unassembled WGS sequence"/>
</dbReference>
<proteinExistence type="predicted"/>
<feature type="domain" description="Flagellar assembly protein T middle" evidence="2">
    <location>
        <begin position="107"/>
        <end position="268"/>
    </location>
</feature>
<feature type="chain" id="PRO_5008070215" description="Flagellar assembly protein T middle domain-containing protein" evidence="1">
    <location>
        <begin position="22"/>
        <end position="388"/>
    </location>
</feature>
<dbReference type="Gene3D" id="3.40.50.10610">
    <property type="entry name" value="ABC-type transport auxiliary lipoprotein component"/>
    <property type="match status" value="1"/>
</dbReference>
<dbReference type="Pfam" id="PF16539">
    <property type="entry name" value="FlgT_M"/>
    <property type="match status" value="1"/>
</dbReference>
<name>A0A177PCT5_9GAMM</name>
<evidence type="ECO:0000259" key="2">
    <source>
        <dbReference type="Pfam" id="PF16539"/>
    </source>
</evidence>
<sequence length="388" mass="41393">MRCNGFSHVLLILLLAGCGGAGTRDDSASDLAASRQVSAEGSAAIAGANREAARRAAIDNAVDAASARLRRGNRGDQLISDIKVVDEWQDGAVYHVQVLAMLADSERCASPYRKKIVATGFPIMNADQLSGSESQDLYSGIPREINNRLMETGDFIGRNLTNAALYARPDIAPELVPAEGSGESMVLNVARQQNAQFVLSGVIRDFRIESTEYVRGTGVLADLKSLVRDFVGRRSIGIDVFVYDGFTGALLFQQRYTDSIVGDVSLPTGYTVGSDRFNATPAGHKIDEIITQASEDIHKMFGCYPFATRVARVESGRVVIAAGAQDKVKAGDKLMVYPLAQNRADTGLGDPSGILTIVDVSAATAVGQMDAGAAIVRPGDWVKSFQSR</sequence>
<dbReference type="PROSITE" id="PS51257">
    <property type="entry name" value="PROKAR_LIPOPROTEIN"/>
    <property type="match status" value="1"/>
</dbReference>